<accession>A0ABV6UB67</accession>
<comment type="caution">
    <text evidence="1">The sequence shown here is derived from an EMBL/GenBank/DDBJ whole genome shotgun (WGS) entry which is preliminary data.</text>
</comment>
<sequence>MAVGDLRDLVGSLSSFSGLRWRADAVHLVRSHLGSSVRYEPLEAYPLAP</sequence>
<evidence type="ECO:0000313" key="1">
    <source>
        <dbReference type="EMBL" id="MFC0865445.1"/>
    </source>
</evidence>
<proteinExistence type="predicted"/>
<dbReference type="EMBL" id="JBHMQT010000055">
    <property type="protein sequence ID" value="MFC0865445.1"/>
    <property type="molecule type" value="Genomic_DNA"/>
</dbReference>
<dbReference type="Proteomes" id="UP001589870">
    <property type="component" value="Unassembled WGS sequence"/>
</dbReference>
<name>A0ABV6UB67_9ACTN</name>
<protein>
    <submittedName>
        <fullName evidence="1">Uncharacterized protein</fullName>
    </submittedName>
</protein>
<dbReference type="Gene3D" id="3.90.1140.10">
    <property type="entry name" value="Cyclic phosphodiesterase"/>
    <property type="match status" value="1"/>
</dbReference>
<evidence type="ECO:0000313" key="2">
    <source>
        <dbReference type="Proteomes" id="UP001589870"/>
    </source>
</evidence>
<organism evidence="1 2">
    <name type="scientific">Sphaerimonospora cavernae</name>
    <dbReference type="NCBI Taxonomy" id="1740611"/>
    <lineage>
        <taxon>Bacteria</taxon>
        <taxon>Bacillati</taxon>
        <taxon>Actinomycetota</taxon>
        <taxon>Actinomycetes</taxon>
        <taxon>Streptosporangiales</taxon>
        <taxon>Streptosporangiaceae</taxon>
        <taxon>Sphaerimonospora</taxon>
    </lineage>
</organism>
<reference evidence="1 2" key="1">
    <citation type="submission" date="2024-09" db="EMBL/GenBank/DDBJ databases">
        <authorList>
            <person name="Sun Q."/>
            <person name="Mori K."/>
        </authorList>
    </citation>
    <scope>NUCLEOTIDE SEQUENCE [LARGE SCALE GENOMIC DNA]</scope>
    <source>
        <strain evidence="1 2">TBRC 1851</strain>
    </source>
</reference>
<dbReference type="RefSeq" id="WP_394303466.1">
    <property type="nucleotide sequence ID" value="NZ_JBHMQT010000055.1"/>
</dbReference>
<gene>
    <name evidence="1" type="ORF">ACFHYQ_24435</name>
</gene>
<keyword evidence="2" id="KW-1185">Reference proteome</keyword>